<evidence type="ECO:0000259" key="1">
    <source>
        <dbReference type="Pfam" id="PF02721"/>
    </source>
</evidence>
<dbReference type="PANTHER" id="PTHR47165">
    <property type="entry name" value="OS03G0429900 PROTEIN"/>
    <property type="match status" value="1"/>
</dbReference>
<dbReference type="KEGG" id="adu:107470481"/>
<gene>
    <name evidence="3" type="primary">LOC107470481</name>
</gene>
<dbReference type="Proteomes" id="UP000515211">
    <property type="component" value="Chromosome 10"/>
</dbReference>
<keyword evidence="2" id="KW-1185">Reference proteome</keyword>
<dbReference type="AlphaFoldDB" id="A0A9C6WMQ1"/>
<evidence type="ECO:0000313" key="2">
    <source>
        <dbReference type="Proteomes" id="UP000515211"/>
    </source>
</evidence>
<dbReference type="RefSeq" id="XP_052111619.1">
    <property type="nucleotide sequence ID" value="XM_052255659.1"/>
</dbReference>
<organism evidence="2 3">
    <name type="scientific">Arachis duranensis</name>
    <name type="common">Wild peanut</name>
    <dbReference type="NCBI Taxonomy" id="130453"/>
    <lineage>
        <taxon>Eukaryota</taxon>
        <taxon>Viridiplantae</taxon>
        <taxon>Streptophyta</taxon>
        <taxon>Embryophyta</taxon>
        <taxon>Tracheophyta</taxon>
        <taxon>Spermatophyta</taxon>
        <taxon>Magnoliopsida</taxon>
        <taxon>eudicotyledons</taxon>
        <taxon>Gunneridae</taxon>
        <taxon>Pentapetalae</taxon>
        <taxon>rosids</taxon>
        <taxon>fabids</taxon>
        <taxon>Fabales</taxon>
        <taxon>Fabaceae</taxon>
        <taxon>Papilionoideae</taxon>
        <taxon>50 kb inversion clade</taxon>
        <taxon>dalbergioids sensu lato</taxon>
        <taxon>Dalbergieae</taxon>
        <taxon>Pterocarpus clade</taxon>
        <taxon>Arachis</taxon>
    </lineage>
</organism>
<dbReference type="GeneID" id="107470481"/>
<dbReference type="PANTHER" id="PTHR47165:SF4">
    <property type="entry name" value="OS03G0429900 PROTEIN"/>
    <property type="match status" value="1"/>
</dbReference>
<dbReference type="InterPro" id="IPR012340">
    <property type="entry name" value="NA-bd_OB-fold"/>
</dbReference>
<dbReference type="InterPro" id="IPR003871">
    <property type="entry name" value="RFA1B/D_OB_1st"/>
</dbReference>
<dbReference type="Gene3D" id="2.40.50.140">
    <property type="entry name" value="Nucleic acid-binding proteins"/>
    <property type="match status" value="3"/>
</dbReference>
<reference evidence="3" key="2">
    <citation type="submission" date="2025-08" db="UniProtKB">
        <authorList>
            <consortium name="RefSeq"/>
        </authorList>
    </citation>
    <scope>IDENTIFICATION</scope>
    <source>
        <tissue evidence="3">Whole plant</tissue>
    </source>
</reference>
<dbReference type="Pfam" id="PF02721">
    <property type="entry name" value="DUF223"/>
    <property type="match status" value="1"/>
</dbReference>
<sequence length="522" mass="59854">MYLKKEVINQLQKILREGKLYSISRFTVVPNIGAAKVVKHRYKLLFRFDTEVIPISDVEFPEASYSLETVESVVQMGQDLVYLIDVMGFLISVRDYSDVELDDGKKFKLVLIQLYSNGSYLTYNLFGDFLTKMRLALMNAVSQLPIILLQSVKVKIYEGKVIVQNVIDCSKIMINPDISEAVCFITRLNSSESYFIDSITFGNRFIVTDVDDDFVNLSMNRSIKELRENDAMVSSMLLLRLKVYATILIGCTTHVYKVLVNVEDATGSARFVLYDRSAALLFRKKLIEVLRDFDAEHSVVYATPYLPFFDDVIRKEVVFKVDRKKVGNRPNVGTFKVVNCSDDHVIRLLPPTIFSPIYEDVIQNLQHHDEISSLGSRIFVNSDNMESIEVDIEALGAAYNLTKPNEEFHLDASDFLYKLIGKKLVFMFDPQPVESDTICPAYNVFKVSTHEFMLKLIERVENRVLNAHKSVRVVNEIVCNKRLASPYRDVPRFTKQKLEDAFSRSIDRTWNDNEEASSSMNI</sequence>
<name>A0A9C6WMQ1_ARADU</name>
<dbReference type="SUPFAM" id="SSF50249">
    <property type="entry name" value="Nucleic acid-binding proteins"/>
    <property type="match status" value="1"/>
</dbReference>
<feature type="domain" description="Replication protein A 70 kDa DNA-binding subunit B/D first OB fold" evidence="1">
    <location>
        <begin position="3"/>
        <end position="54"/>
    </location>
</feature>
<protein>
    <submittedName>
        <fullName evidence="3">Uncharacterized protein LOC107470481</fullName>
    </submittedName>
</protein>
<reference evidence="2" key="1">
    <citation type="journal article" date="2016" name="Nat. Genet.">
        <title>The genome sequences of Arachis duranensis and Arachis ipaensis, the diploid ancestors of cultivated peanut.</title>
        <authorList>
            <person name="Bertioli D.J."/>
            <person name="Cannon S.B."/>
            <person name="Froenicke L."/>
            <person name="Huang G."/>
            <person name="Farmer A.D."/>
            <person name="Cannon E.K."/>
            <person name="Liu X."/>
            <person name="Gao D."/>
            <person name="Clevenger J."/>
            <person name="Dash S."/>
            <person name="Ren L."/>
            <person name="Moretzsohn M.C."/>
            <person name="Shirasawa K."/>
            <person name="Huang W."/>
            <person name="Vidigal B."/>
            <person name="Abernathy B."/>
            <person name="Chu Y."/>
            <person name="Niederhuth C.E."/>
            <person name="Umale P."/>
            <person name="Araujo A.C."/>
            <person name="Kozik A."/>
            <person name="Kim K.D."/>
            <person name="Burow M.D."/>
            <person name="Varshney R.K."/>
            <person name="Wang X."/>
            <person name="Zhang X."/>
            <person name="Barkley N."/>
            <person name="Guimaraes P.M."/>
            <person name="Isobe S."/>
            <person name="Guo B."/>
            <person name="Liao B."/>
            <person name="Stalker H.T."/>
            <person name="Schmitz R.J."/>
            <person name="Scheffler B.E."/>
            <person name="Leal-Bertioli S.C."/>
            <person name="Xun X."/>
            <person name="Jackson S.A."/>
            <person name="Michelmore R."/>
            <person name="Ozias-Akins P."/>
        </authorList>
    </citation>
    <scope>NUCLEOTIDE SEQUENCE [LARGE SCALE GENOMIC DNA]</scope>
    <source>
        <strain evidence="2">cv. V14167</strain>
    </source>
</reference>
<proteinExistence type="predicted"/>
<evidence type="ECO:0000313" key="3">
    <source>
        <dbReference type="RefSeq" id="XP_052111619.1"/>
    </source>
</evidence>
<accession>A0A9C6WMQ1</accession>